<evidence type="ECO:0000313" key="3">
    <source>
        <dbReference type="Proteomes" id="UP001295444"/>
    </source>
</evidence>
<evidence type="ECO:0000256" key="1">
    <source>
        <dbReference type="SAM" id="Phobius"/>
    </source>
</evidence>
<dbReference type="Proteomes" id="UP001295444">
    <property type="component" value="Chromosome 01"/>
</dbReference>
<reference evidence="2" key="1">
    <citation type="submission" date="2022-03" db="EMBL/GenBank/DDBJ databases">
        <authorList>
            <person name="Alioto T."/>
            <person name="Alioto T."/>
            <person name="Gomez Garrido J."/>
        </authorList>
    </citation>
    <scope>NUCLEOTIDE SEQUENCE</scope>
</reference>
<name>A0AAD1R4Z7_PELCU</name>
<keyword evidence="3" id="KW-1185">Reference proteome</keyword>
<dbReference type="AlphaFoldDB" id="A0AAD1R4Z7"/>
<dbReference type="EMBL" id="OW240912">
    <property type="protein sequence ID" value="CAH2222415.1"/>
    <property type="molecule type" value="Genomic_DNA"/>
</dbReference>
<keyword evidence="1 2" id="KW-0812">Transmembrane</keyword>
<evidence type="ECO:0000313" key="2">
    <source>
        <dbReference type="EMBL" id="CAH2222415.1"/>
    </source>
</evidence>
<proteinExistence type="predicted"/>
<feature type="transmembrane region" description="Helical" evidence="1">
    <location>
        <begin position="22"/>
        <end position="42"/>
    </location>
</feature>
<gene>
    <name evidence="2" type="ORF">PECUL_23A060815</name>
</gene>
<organism evidence="2 3">
    <name type="scientific">Pelobates cultripes</name>
    <name type="common">Western spadefoot toad</name>
    <dbReference type="NCBI Taxonomy" id="61616"/>
    <lineage>
        <taxon>Eukaryota</taxon>
        <taxon>Metazoa</taxon>
        <taxon>Chordata</taxon>
        <taxon>Craniata</taxon>
        <taxon>Vertebrata</taxon>
        <taxon>Euteleostomi</taxon>
        <taxon>Amphibia</taxon>
        <taxon>Batrachia</taxon>
        <taxon>Anura</taxon>
        <taxon>Pelobatoidea</taxon>
        <taxon>Pelobatidae</taxon>
        <taxon>Pelobates</taxon>
    </lineage>
</organism>
<keyword evidence="1" id="KW-1133">Transmembrane helix</keyword>
<protein>
    <submittedName>
        <fullName evidence="2">Transmembrane 50A</fullName>
    </submittedName>
</protein>
<keyword evidence="1" id="KW-0472">Membrane</keyword>
<accession>A0AAD1R4Z7</accession>
<sequence length="104" mass="11444">MAAPSVLPLPIWPLPLFCHYQYGRSLCFAITNMAALILLSLFSHCQYGRFVSHVTEPMTGSGYSEHACEAITSVYYWVGSERINAVSNGQVRGDSYSEGCMGQT</sequence>
<feature type="non-terminal residue" evidence="2">
    <location>
        <position position="104"/>
    </location>
</feature>